<evidence type="ECO:0000313" key="1">
    <source>
        <dbReference type="EMBL" id="GCC38587.1"/>
    </source>
</evidence>
<reference evidence="1 2" key="1">
    <citation type="journal article" date="2018" name="Nat. Ecol. Evol.">
        <title>Shark genomes provide insights into elasmobranch evolution and the origin of vertebrates.</title>
        <authorList>
            <person name="Hara Y"/>
            <person name="Yamaguchi K"/>
            <person name="Onimaru K"/>
            <person name="Kadota M"/>
            <person name="Koyanagi M"/>
            <person name="Keeley SD"/>
            <person name="Tatsumi K"/>
            <person name="Tanaka K"/>
            <person name="Motone F"/>
            <person name="Kageyama Y"/>
            <person name="Nozu R"/>
            <person name="Adachi N"/>
            <person name="Nishimura O"/>
            <person name="Nakagawa R"/>
            <person name="Tanegashima C"/>
            <person name="Kiyatake I"/>
            <person name="Matsumoto R"/>
            <person name="Murakumo K"/>
            <person name="Nishida K"/>
            <person name="Terakita A"/>
            <person name="Kuratani S"/>
            <person name="Sato K"/>
            <person name="Hyodo S Kuraku.S."/>
        </authorList>
    </citation>
    <scope>NUCLEOTIDE SEQUENCE [LARGE SCALE GENOMIC DNA]</scope>
</reference>
<organism evidence="1 2">
    <name type="scientific">Chiloscyllium punctatum</name>
    <name type="common">Brownbanded bambooshark</name>
    <name type="synonym">Hemiscyllium punctatum</name>
    <dbReference type="NCBI Taxonomy" id="137246"/>
    <lineage>
        <taxon>Eukaryota</taxon>
        <taxon>Metazoa</taxon>
        <taxon>Chordata</taxon>
        <taxon>Craniata</taxon>
        <taxon>Vertebrata</taxon>
        <taxon>Chondrichthyes</taxon>
        <taxon>Elasmobranchii</taxon>
        <taxon>Galeomorphii</taxon>
        <taxon>Galeoidea</taxon>
        <taxon>Orectolobiformes</taxon>
        <taxon>Hemiscylliidae</taxon>
        <taxon>Chiloscyllium</taxon>
    </lineage>
</organism>
<dbReference type="AlphaFoldDB" id="A0A401T7L3"/>
<accession>A0A401T7L3</accession>
<keyword evidence="2" id="KW-1185">Reference proteome</keyword>
<dbReference type="Proteomes" id="UP000287033">
    <property type="component" value="Unassembled WGS sequence"/>
</dbReference>
<gene>
    <name evidence="1" type="ORF">chiPu_0017102</name>
</gene>
<protein>
    <submittedName>
        <fullName evidence="1">Uncharacterized protein</fullName>
    </submittedName>
</protein>
<dbReference type="STRING" id="137246.A0A401T7L3"/>
<dbReference type="OrthoDB" id="9868442at2759"/>
<name>A0A401T7L3_CHIPU</name>
<dbReference type="EMBL" id="BEZZ01001213">
    <property type="protein sequence ID" value="GCC38587.1"/>
    <property type="molecule type" value="Genomic_DNA"/>
</dbReference>
<comment type="caution">
    <text evidence="1">The sequence shown here is derived from an EMBL/GenBank/DDBJ whole genome shotgun (WGS) entry which is preliminary data.</text>
</comment>
<proteinExistence type="predicted"/>
<sequence>MAVASELSFSAAKRNKAEKTCDGCEEAGETSMAMSNGNGDFMVQSNGSVPSNANGNSVTAACDGDHLSEQLSAKETSRAKLAAASSLSLLSSITLPFVFIIGGLTISSINLCNSNTSPTSDLPGFFDFPEGEWFKILAMLPVCMTFPGQLHSDLHSHMCRALLSTLGI</sequence>
<evidence type="ECO:0000313" key="2">
    <source>
        <dbReference type="Proteomes" id="UP000287033"/>
    </source>
</evidence>